<dbReference type="AlphaFoldDB" id="A0A9X4P0B1"/>
<name>A0A9X4P0B1_9LACT</name>
<dbReference type="GO" id="GO:0051287">
    <property type="term" value="F:NAD binding"/>
    <property type="evidence" value="ECO:0007669"/>
    <property type="project" value="InterPro"/>
</dbReference>
<dbReference type="EMBL" id="JAMWFV010000031">
    <property type="protein sequence ID" value="MDG6146191.1"/>
    <property type="molecule type" value="Genomic_DNA"/>
</dbReference>
<dbReference type="InterPro" id="IPR036220">
    <property type="entry name" value="UDP-Glc/GDP-Man_DH_C_sf"/>
</dbReference>
<dbReference type="Gene3D" id="1.10.1040.10">
    <property type="entry name" value="N-(1-d-carboxylethyl)-l-norvaline Dehydrogenase, domain 2"/>
    <property type="match status" value="1"/>
</dbReference>
<evidence type="ECO:0000313" key="14">
    <source>
        <dbReference type="EMBL" id="MDG6146191.1"/>
    </source>
</evidence>
<feature type="binding site" evidence="11">
    <location>
        <begin position="149"/>
        <end position="152"/>
    </location>
    <ligand>
        <name>substrate</name>
    </ligand>
</feature>
<proteinExistence type="inferred from homology"/>
<accession>A0A9X4P0B1</accession>
<evidence type="ECO:0000256" key="9">
    <source>
        <dbReference type="PIRNR" id="PIRNR000124"/>
    </source>
</evidence>
<dbReference type="PIRSF" id="PIRSF000124">
    <property type="entry name" value="UDPglc_GDPman_dh"/>
    <property type="match status" value="1"/>
</dbReference>
<dbReference type="RefSeq" id="WP_279360479.1">
    <property type="nucleotide sequence ID" value="NZ_JAMWDY010000014.1"/>
</dbReference>
<evidence type="ECO:0000256" key="10">
    <source>
        <dbReference type="PIRSR" id="PIRSR500134-1"/>
    </source>
</evidence>
<dbReference type="InterPro" id="IPR013328">
    <property type="entry name" value="6PGD_dom2"/>
</dbReference>
<dbReference type="NCBIfam" id="TIGR03026">
    <property type="entry name" value="NDP-sugDHase"/>
    <property type="match status" value="1"/>
</dbReference>
<feature type="binding site" evidence="11">
    <location>
        <position position="313"/>
    </location>
    <ligand>
        <name>substrate</name>
    </ligand>
</feature>
<evidence type="ECO:0000256" key="1">
    <source>
        <dbReference type="ARBA" id="ARBA00004701"/>
    </source>
</evidence>
<comment type="pathway">
    <text evidence="1">Nucleotide-sugar biosynthesis; UDP-alpha-D-glucuronate biosynthesis; UDP-alpha-D-glucuronate from UDP-alpha-D-glucose: step 1/1.</text>
</comment>
<evidence type="ECO:0000256" key="6">
    <source>
        <dbReference type="ARBA" id="ARBA00023002"/>
    </source>
</evidence>
<evidence type="ECO:0000256" key="4">
    <source>
        <dbReference type="ARBA" id="ARBA00015132"/>
    </source>
</evidence>
<dbReference type="InterPro" id="IPR028357">
    <property type="entry name" value="UDPglc_DH_bac"/>
</dbReference>
<evidence type="ECO:0000256" key="3">
    <source>
        <dbReference type="ARBA" id="ARBA00012954"/>
    </source>
</evidence>
<feature type="binding site" evidence="12">
    <location>
        <position position="124"/>
    </location>
    <ligand>
        <name>NAD(+)</name>
        <dbReference type="ChEBI" id="CHEBI:57540"/>
    </ligand>
</feature>
<dbReference type="SUPFAM" id="SSF52413">
    <property type="entry name" value="UDP-glucose/GDP-mannose dehydrogenase C-terminal domain"/>
    <property type="match status" value="1"/>
</dbReference>
<reference evidence="14" key="1">
    <citation type="submission" date="2022-06" db="EMBL/GenBank/DDBJ databases">
        <title>Lactococcus from bovine mastitis in China.</title>
        <authorList>
            <person name="Lin Y."/>
            <person name="Han B."/>
        </authorList>
    </citation>
    <scope>NUCLEOTIDE SEQUENCE</scope>
    <source>
        <strain evidence="14">Ningxia-I-26</strain>
    </source>
</reference>
<evidence type="ECO:0000256" key="5">
    <source>
        <dbReference type="ARBA" id="ARBA00022903"/>
    </source>
</evidence>
<dbReference type="Pfam" id="PF03721">
    <property type="entry name" value="UDPG_MGDP_dh_N"/>
    <property type="match status" value="1"/>
</dbReference>
<dbReference type="InterPro" id="IPR014027">
    <property type="entry name" value="UDP-Glc/GDP-Man_DH_C"/>
</dbReference>
<feature type="binding site" evidence="12">
    <location>
        <position position="263"/>
    </location>
    <ligand>
        <name>NAD(+)</name>
        <dbReference type="ChEBI" id="CHEBI:57540"/>
    </ligand>
</feature>
<feature type="binding site" evidence="12">
    <location>
        <position position="35"/>
    </location>
    <ligand>
        <name>NAD(+)</name>
        <dbReference type="ChEBI" id="CHEBI:57540"/>
    </ligand>
</feature>
<gene>
    <name evidence="14" type="ORF">NF717_11115</name>
</gene>
<feature type="binding site" evidence="12">
    <location>
        <position position="152"/>
    </location>
    <ligand>
        <name>NAD(+)</name>
        <dbReference type="ChEBI" id="CHEBI:57540"/>
    </ligand>
</feature>
<evidence type="ECO:0000256" key="7">
    <source>
        <dbReference type="ARBA" id="ARBA00023027"/>
    </source>
</evidence>
<dbReference type="PANTHER" id="PTHR43750">
    <property type="entry name" value="UDP-GLUCOSE 6-DEHYDROGENASE TUAD"/>
    <property type="match status" value="1"/>
</dbReference>
<feature type="binding site" evidence="11">
    <location>
        <position position="314"/>
    </location>
    <ligand>
        <name>substrate</name>
    </ligand>
</feature>
<dbReference type="InterPro" id="IPR017476">
    <property type="entry name" value="UDP-Glc/GDP-Man"/>
</dbReference>
<feature type="domain" description="UDP-glucose/GDP-mannose dehydrogenase C-terminal" evidence="13">
    <location>
        <begin position="307"/>
        <end position="394"/>
    </location>
</feature>
<comment type="similarity">
    <text evidence="2 9">Belongs to the UDP-glucose/GDP-mannose dehydrogenase family.</text>
</comment>
<feature type="binding site" evidence="12">
    <location>
        <position position="89"/>
    </location>
    <ligand>
        <name>NAD(+)</name>
        <dbReference type="ChEBI" id="CHEBI:57540"/>
    </ligand>
</feature>
<feature type="binding site" evidence="12">
    <location>
        <position position="321"/>
    </location>
    <ligand>
        <name>NAD(+)</name>
        <dbReference type="ChEBI" id="CHEBI:57540"/>
    </ligand>
</feature>
<dbReference type="Proteomes" id="UP001153199">
    <property type="component" value="Unassembled WGS sequence"/>
</dbReference>
<dbReference type="EC" id="1.1.1.22" evidence="3 9"/>
<dbReference type="SMART" id="SM00984">
    <property type="entry name" value="UDPG_MGDP_dh_C"/>
    <property type="match status" value="1"/>
</dbReference>
<dbReference type="InterPro" id="IPR008927">
    <property type="entry name" value="6-PGluconate_DH-like_C_sf"/>
</dbReference>
<comment type="caution">
    <text evidence="14">The sequence shown here is derived from an EMBL/GenBank/DDBJ whole genome shotgun (WGS) entry which is preliminary data.</text>
</comment>
<feature type="binding site" evidence="11">
    <location>
        <position position="257"/>
    </location>
    <ligand>
        <name>substrate</name>
    </ligand>
</feature>
<evidence type="ECO:0000259" key="13">
    <source>
        <dbReference type="SMART" id="SM00984"/>
    </source>
</evidence>
<keyword evidence="6 9" id="KW-0560">Oxidoreductase</keyword>
<organism evidence="14 15">
    <name type="scientific">Lactococcus formosensis</name>
    <dbReference type="NCBI Taxonomy" id="1281486"/>
    <lineage>
        <taxon>Bacteria</taxon>
        <taxon>Bacillati</taxon>
        <taxon>Bacillota</taxon>
        <taxon>Bacilli</taxon>
        <taxon>Lactobacillales</taxon>
        <taxon>Streptococcaceae</taxon>
        <taxon>Lactococcus</taxon>
    </lineage>
</organism>
<dbReference type="Gene3D" id="3.40.50.720">
    <property type="entry name" value="NAD(P)-binding Rossmann-like Domain"/>
    <property type="match status" value="2"/>
</dbReference>
<dbReference type="PIRSF" id="PIRSF500134">
    <property type="entry name" value="UDPglc_DH_bac"/>
    <property type="match status" value="1"/>
</dbReference>
<dbReference type="SUPFAM" id="SSF48179">
    <property type="entry name" value="6-phosphogluconate dehydrogenase C-terminal domain-like"/>
    <property type="match status" value="1"/>
</dbReference>
<feature type="binding site" evidence="11">
    <location>
        <begin position="249"/>
        <end position="253"/>
    </location>
    <ligand>
        <name>substrate</name>
    </ligand>
</feature>
<evidence type="ECO:0000313" key="15">
    <source>
        <dbReference type="Proteomes" id="UP001153199"/>
    </source>
</evidence>
<comment type="catalytic activity">
    <reaction evidence="8 9">
        <text>UDP-alpha-D-glucose + 2 NAD(+) + H2O = UDP-alpha-D-glucuronate + 2 NADH + 3 H(+)</text>
        <dbReference type="Rhea" id="RHEA:23596"/>
        <dbReference type="ChEBI" id="CHEBI:15377"/>
        <dbReference type="ChEBI" id="CHEBI:15378"/>
        <dbReference type="ChEBI" id="CHEBI:57540"/>
        <dbReference type="ChEBI" id="CHEBI:57945"/>
        <dbReference type="ChEBI" id="CHEBI:58052"/>
        <dbReference type="ChEBI" id="CHEBI:58885"/>
        <dbReference type="EC" id="1.1.1.22"/>
    </reaction>
</comment>
<dbReference type="GO" id="GO:0003979">
    <property type="term" value="F:UDP-glucose 6-dehydrogenase activity"/>
    <property type="evidence" value="ECO:0007669"/>
    <property type="project" value="UniProtKB-EC"/>
</dbReference>
<evidence type="ECO:0000256" key="12">
    <source>
        <dbReference type="PIRSR" id="PIRSR500134-3"/>
    </source>
</evidence>
<dbReference type="SUPFAM" id="SSF51735">
    <property type="entry name" value="NAD(P)-binding Rossmann-fold domains"/>
    <property type="match status" value="1"/>
</dbReference>
<feature type="active site" description="Nucleophile" evidence="10">
    <location>
        <position position="260"/>
    </location>
</feature>
<dbReference type="Pfam" id="PF03720">
    <property type="entry name" value="UDPG_MGDP_dh_C"/>
    <property type="match status" value="1"/>
</dbReference>
<dbReference type="GO" id="GO:0000271">
    <property type="term" value="P:polysaccharide biosynthetic process"/>
    <property type="evidence" value="ECO:0007669"/>
    <property type="project" value="InterPro"/>
</dbReference>
<dbReference type="PANTHER" id="PTHR43750:SF2">
    <property type="entry name" value="UDP-GLUCOSE 6-DEHYDROGENASE"/>
    <property type="match status" value="1"/>
</dbReference>
<evidence type="ECO:0000256" key="2">
    <source>
        <dbReference type="ARBA" id="ARBA00006601"/>
    </source>
</evidence>
<keyword evidence="5" id="KW-0972">Capsule biogenesis/degradation</keyword>
<dbReference type="InterPro" id="IPR001732">
    <property type="entry name" value="UDP-Glc/GDP-Man_DH_N"/>
</dbReference>
<evidence type="ECO:0000256" key="8">
    <source>
        <dbReference type="ARBA" id="ARBA00047473"/>
    </source>
</evidence>
<feature type="binding site" evidence="11">
    <location>
        <position position="204"/>
    </location>
    <ligand>
        <name>substrate</name>
    </ligand>
</feature>
<feature type="binding site" evidence="12">
    <location>
        <position position="40"/>
    </location>
    <ligand>
        <name>NAD(+)</name>
        <dbReference type="ChEBI" id="CHEBI:57540"/>
    </ligand>
</feature>
<sequence length="395" mass="44620">MGINGKKRISVFGLGYVGLANSLLLGQHEDVVGYDIDSHKITLLEQGCSPLIDDYIESFIKEKRSNVSYTSDFEQAVLHGEYLVIATPTDYDESTDYFNTSSIEEVIEKAIQIKADAKFIIKSTIPIGYVATLKKQFPSVQTIIFCPEFLREGTALYDNLYPSRIIIGDTTDAAKEIGALFLRNVWDKEVPVLYTGENEAEAIKLFANTYLALRVAYFNELDTFAQINGLESRQIIEGMGLDPRIGSHYNNPSFGYGGYCLPKDTKQLKQNYRQVPERLISAIVASNDVRKDFVADKIMAKNPKTVGIYRLTMKHGSDNFRYSAIQDVMTRLQSKGVEIVIYEPTLSVPNFKEIQLVHSLEDFKQAAEIIVANRWDESLRDVAHKVHTHDVFVRD</sequence>
<dbReference type="Pfam" id="PF00984">
    <property type="entry name" value="UDPG_MGDP_dh"/>
    <property type="match status" value="1"/>
</dbReference>
<dbReference type="InterPro" id="IPR036291">
    <property type="entry name" value="NAD(P)-bd_dom_sf"/>
</dbReference>
<evidence type="ECO:0000256" key="11">
    <source>
        <dbReference type="PIRSR" id="PIRSR500134-2"/>
    </source>
</evidence>
<keyword evidence="15" id="KW-1185">Reference proteome</keyword>
<protein>
    <recommendedName>
        <fullName evidence="4 9">UDP-glucose 6-dehydrogenase</fullName>
        <ecNumber evidence="3 9">1.1.1.22</ecNumber>
    </recommendedName>
</protein>
<dbReference type="InterPro" id="IPR014026">
    <property type="entry name" value="UDP-Glc/GDP-Man_DH_dimer"/>
</dbReference>
<keyword evidence="7 9" id="KW-0520">NAD</keyword>